<evidence type="ECO:0000313" key="11">
    <source>
        <dbReference type="Proteomes" id="UP000623129"/>
    </source>
</evidence>
<dbReference type="Pfam" id="PF01053">
    <property type="entry name" value="Cys_Met_Meta_PP"/>
    <property type="match status" value="1"/>
</dbReference>
<comment type="caution">
    <text evidence="10">The sequence shown here is derived from an EMBL/GenBank/DDBJ whole genome shotgun (WGS) entry which is preliminary data.</text>
</comment>
<comment type="catalytic activity">
    <reaction evidence="5">
        <text>O-succinyl-L-homoserine + L-cysteine = L,L-cystathionine + succinate + H(+)</text>
        <dbReference type="Rhea" id="RHEA:20397"/>
        <dbReference type="ChEBI" id="CHEBI:15378"/>
        <dbReference type="ChEBI" id="CHEBI:30031"/>
        <dbReference type="ChEBI" id="CHEBI:35235"/>
        <dbReference type="ChEBI" id="CHEBI:57661"/>
        <dbReference type="ChEBI" id="CHEBI:58161"/>
    </reaction>
</comment>
<dbReference type="GO" id="GO:0003962">
    <property type="term" value="F:cystathionine gamma-synthase activity"/>
    <property type="evidence" value="ECO:0007669"/>
    <property type="project" value="InterPro"/>
</dbReference>
<dbReference type="PANTHER" id="PTHR43379:SF3">
    <property type="entry name" value="CYS_MET METABOLISM PLP-DEPENDENT ENZYME FAMILY PROTEIN"/>
    <property type="match status" value="1"/>
</dbReference>
<dbReference type="EMBL" id="SWLB01000022">
    <property type="protein sequence ID" value="KAF3323835.1"/>
    <property type="molecule type" value="Genomic_DNA"/>
</dbReference>
<keyword evidence="11" id="KW-1185">Reference proteome</keyword>
<evidence type="ECO:0000256" key="5">
    <source>
        <dbReference type="ARBA" id="ARBA00093222"/>
    </source>
</evidence>
<dbReference type="InterPro" id="IPR015424">
    <property type="entry name" value="PyrdxlP-dep_Trfase"/>
</dbReference>
<dbReference type="FunFam" id="3.40.640.10:FF:000046">
    <property type="entry name" value="Cystathionine gamma-lyase"/>
    <property type="match status" value="1"/>
</dbReference>
<dbReference type="PANTHER" id="PTHR43379">
    <property type="entry name" value="CYSTATHIONINE GAMMA-SYNTHASE"/>
    <property type="match status" value="1"/>
</dbReference>
<evidence type="ECO:0000256" key="2">
    <source>
        <dbReference type="ARBA" id="ARBA00009077"/>
    </source>
</evidence>
<sequence>MVVACPSLETGYVSCPIQGPTQLPVLHIKPDHLPVISDASLTVHAGEKQNWIPKCSIGTPIINSTARWFENSEEVIAFKEGRKPSFEYARYGNLTTKVLEEKISALERAESTLFVSSGMGAIVAVLLSLVPPGGHIVATKDCYWEARMFIQNKLSQMGVSSTFVDMNDMNLLKEALQKHKVSLFYADSPSNPLLNCLDIKKVSEPCHSHGALVCIDSTLASPINQKPVTLGADLVLHSATKYISGHHDVVGGCVSGSENLISKIHSYHFDLGSPLVPNAAYMIIRGMKTMHLRVEAQNNTALNIAQLLEKHPMVRHVYYPGLPSHPQHDIATSQMSGFGGVVSFEVAGDLHATMKFVDSLKLPYIATSFGGCESLVQQPAVMSFWDYSAAERAKIGIKDNLVRFSFGVEKFEDLAADILQALQNMILCSHTPKLPSCG</sequence>
<dbReference type="AlphaFoldDB" id="A0A833VFC0"/>
<comment type="catalytic activity">
    <reaction evidence="6">
        <text>O-phospho-L-homoserine + L-cysteine = L,L-cystathionine + phosphate</text>
        <dbReference type="Rhea" id="RHEA:80891"/>
        <dbReference type="ChEBI" id="CHEBI:35235"/>
        <dbReference type="ChEBI" id="CHEBI:43474"/>
        <dbReference type="ChEBI" id="CHEBI:57590"/>
        <dbReference type="ChEBI" id="CHEBI:58161"/>
        <dbReference type="EC" id="2.5.1.160"/>
    </reaction>
</comment>
<reference evidence="10" key="1">
    <citation type="submission" date="2020-01" db="EMBL/GenBank/DDBJ databases">
        <title>Genome sequence of Kobresia littledalei, the first chromosome-level genome in the family Cyperaceae.</title>
        <authorList>
            <person name="Qu G."/>
        </authorList>
    </citation>
    <scope>NUCLEOTIDE SEQUENCE</scope>
    <source>
        <strain evidence="10">C.B.Clarke</strain>
        <tissue evidence="10">Leaf</tissue>
    </source>
</reference>
<dbReference type="EC" id="2.5.1.160" evidence="7"/>
<comment type="cofactor">
    <cofactor evidence="1 9">
        <name>pyridoxal 5'-phosphate</name>
        <dbReference type="ChEBI" id="CHEBI:597326"/>
    </cofactor>
</comment>
<dbReference type="CDD" id="cd00614">
    <property type="entry name" value="CGS_like"/>
    <property type="match status" value="1"/>
</dbReference>
<keyword evidence="3 8" id="KW-0663">Pyridoxal phosphate</keyword>
<feature type="modified residue" description="N6-(pyridoxal phosphate)lysine" evidence="8">
    <location>
        <position position="241"/>
    </location>
</feature>
<protein>
    <recommendedName>
        <fullName evidence="7">plant cystathionine gamma-synthase</fullName>
        <ecNumber evidence="7">2.5.1.160</ecNumber>
    </recommendedName>
</protein>
<dbReference type="InterPro" id="IPR054542">
    <property type="entry name" value="Cys_met_metab_PP"/>
</dbReference>
<name>A0A833VFC0_9POAL</name>
<evidence type="ECO:0000256" key="7">
    <source>
        <dbReference type="ARBA" id="ARBA00093596"/>
    </source>
</evidence>
<gene>
    <name evidence="10" type="ORF">FCM35_KLT11302</name>
</gene>
<dbReference type="PROSITE" id="PS00868">
    <property type="entry name" value="CYS_MET_METAB_PP"/>
    <property type="match status" value="1"/>
</dbReference>
<evidence type="ECO:0000313" key="10">
    <source>
        <dbReference type="EMBL" id="KAF3323835.1"/>
    </source>
</evidence>
<dbReference type="GO" id="GO:0009507">
    <property type="term" value="C:chloroplast"/>
    <property type="evidence" value="ECO:0007669"/>
    <property type="project" value="TreeGrafter"/>
</dbReference>
<dbReference type="Gene3D" id="3.90.1150.10">
    <property type="entry name" value="Aspartate Aminotransferase, domain 1"/>
    <property type="match status" value="1"/>
</dbReference>
<dbReference type="InterPro" id="IPR000277">
    <property type="entry name" value="Cys/Met-Metab_PyrdxlP-dep_enz"/>
</dbReference>
<dbReference type="InterPro" id="IPR044639">
    <property type="entry name" value="CGS1/2"/>
</dbReference>
<dbReference type="InterPro" id="IPR015422">
    <property type="entry name" value="PyrdxlP-dep_Trfase_small"/>
</dbReference>
<dbReference type="Proteomes" id="UP000623129">
    <property type="component" value="Unassembled WGS sequence"/>
</dbReference>
<evidence type="ECO:0000256" key="9">
    <source>
        <dbReference type="RuleBase" id="RU362118"/>
    </source>
</evidence>
<evidence type="ECO:0000256" key="3">
    <source>
        <dbReference type="ARBA" id="ARBA00022898"/>
    </source>
</evidence>
<proteinExistence type="inferred from homology"/>
<evidence type="ECO:0000256" key="1">
    <source>
        <dbReference type="ARBA" id="ARBA00001933"/>
    </source>
</evidence>
<dbReference type="GO" id="GO:0030170">
    <property type="term" value="F:pyridoxal phosphate binding"/>
    <property type="evidence" value="ECO:0007669"/>
    <property type="project" value="InterPro"/>
</dbReference>
<dbReference type="FunFam" id="3.90.1150.10:FF:000033">
    <property type="entry name" value="Cystathionine gamma-synthase"/>
    <property type="match status" value="1"/>
</dbReference>
<accession>A0A833VFC0</accession>
<dbReference type="SUPFAM" id="SSF53383">
    <property type="entry name" value="PLP-dependent transferases"/>
    <property type="match status" value="1"/>
</dbReference>
<evidence type="ECO:0000256" key="4">
    <source>
        <dbReference type="ARBA" id="ARBA00060510"/>
    </source>
</evidence>
<dbReference type="PIRSF" id="PIRSF001434">
    <property type="entry name" value="CGS"/>
    <property type="match status" value="1"/>
</dbReference>
<dbReference type="GO" id="GO:0009086">
    <property type="term" value="P:methionine biosynthetic process"/>
    <property type="evidence" value="ECO:0007669"/>
    <property type="project" value="InterPro"/>
</dbReference>
<dbReference type="GO" id="GO:0019346">
    <property type="term" value="P:transsulfuration"/>
    <property type="evidence" value="ECO:0007669"/>
    <property type="project" value="InterPro"/>
</dbReference>
<evidence type="ECO:0000256" key="8">
    <source>
        <dbReference type="PIRSR" id="PIRSR001434-2"/>
    </source>
</evidence>
<dbReference type="InterPro" id="IPR015421">
    <property type="entry name" value="PyrdxlP-dep_Trfase_major"/>
</dbReference>
<organism evidence="10 11">
    <name type="scientific">Carex littledalei</name>
    <dbReference type="NCBI Taxonomy" id="544730"/>
    <lineage>
        <taxon>Eukaryota</taxon>
        <taxon>Viridiplantae</taxon>
        <taxon>Streptophyta</taxon>
        <taxon>Embryophyta</taxon>
        <taxon>Tracheophyta</taxon>
        <taxon>Spermatophyta</taxon>
        <taxon>Magnoliopsida</taxon>
        <taxon>Liliopsida</taxon>
        <taxon>Poales</taxon>
        <taxon>Cyperaceae</taxon>
        <taxon>Cyperoideae</taxon>
        <taxon>Cariceae</taxon>
        <taxon>Carex</taxon>
        <taxon>Carex subgen. Euthyceras</taxon>
    </lineage>
</organism>
<dbReference type="OrthoDB" id="588613at2759"/>
<comment type="similarity">
    <text evidence="2 9">Belongs to the trans-sulfuration enzymes family.</text>
</comment>
<dbReference type="Gene3D" id="3.40.640.10">
    <property type="entry name" value="Type I PLP-dependent aspartate aminotransferase-like (Major domain)"/>
    <property type="match status" value="1"/>
</dbReference>
<evidence type="ECO:0000256" key="6">
    <source>
        <dbReference type="ARBA" id="ARBA00093261"/>
    </source>
</evidence>
<comment type="pathway">
    <text evidence="4">Amino-acid biosynthesis; L-methionine biosynthesis via de novo pathway; L-cystathionine from O-succinyl-L-homoserine: step 1/1.</text>
</comment>